<dbReference type="InterPro" id="IPR004569">
    <property type="entry name" value="PyrdxlP_synth_PdxJ"/>
</dbReference>
<dbReference type="RefSeq" id="WP_135770693.1">
    <property type="nucleotide sequence ID" value="NZ_RQFT01000007.1"/>
</dbReference>
<gene>
    <name evidence="4" type="primary">pdxJ</name>
    <name evidence="6" type="ORF">EHQ43_08180</name>
</gene>
<dbReference type="AlphaFoldDB" id="A0A7I0HU21"/>
<proteinExistence type="inferred from homology"/>
<keyword evidence="1 4" id="KW-0963">Cytoplasm</keyword>
<dbReference type="Pfam" id="PF03740">
    <property type="entry name" value="PdxJ"/>
    <property type="match status" value="1"/>
</dbReference>
<sequence length="259" mass="29066">MTQLSVNVNKIATLRNSRGGSLPNVLKLSELILDSGAHGITVHPRSDERHITKQDVFELKDFLRTYNEKITKLGFSKKEYNIEGEPSERFVDLVLKAKPDQATLVPVKPGEITSDHGFDFRDPNTFTTLKPIVEVFRKQGIRVSLFMETDFSVYDQVVALGAERIELYTGPFAEAYDSSIEEGKKIFINYQKAAIEANKLGLAVNAGHDLDTNNLQIFAKLPHLEEVSIGHRLMAQSLVDGLEKTVKEYLKVLSQGNEF</sequence>
<comment type="caution">
    <text evidence="6">The sequence shown here is derived from an EMBL/GenBank/DDBJ whole genome shotgun (WGS) entry which is preliminary data.</text>
</comment>
<comment type="pathway">
    <text evidence="4">Cofactor biosynthesis; pyridoxine 5'-phosphate biosynthesis; pyridoxine 5'-phosphate from D-erythrose 4-phosphate: step 5/5.</text>
</comment>
<dbReference type="InterPro" id="IPR036130">
    <property type="entry name" value="Pyridoxine-5'_phos_synth"/>
</dbReference>
<dbReference type="HAMAP" id="MF_00279">
    <property type="entry name" value="PdxJ"/>
    <property type="match status" value="1"/>
</dbReference>
<dbReference type="CDD" id="cd00003">
    <property type="entry name" value="PNPsynthase"/>
    <property type="match status" value="1"/>
</dbReference>
<dbReference type="Proteomes" id="UP000297641">
    <property type="component" value="Unassembled WGS sequence"/>
</dbReference>
<comment type="subcellular location">
    <subcellularLocation>
        <location evidence="4">Cytoplasm</location>
    </subcellularLocation>
</comment>
<comment type="subunit">
    <text evidence="4">Homooctamer; tetramer of dimers.</text>
</comment>
<feature type="active site" description="Proton acceptor" evidence="4">
    <location>
        <position position="83"/>
    </location>
</feature>
<evidence type="ECO:0000256" key="2">
    <source>
        <dbReference type="ARBA" id="ARBA00022679"/>
    </source>
</evidence>
<feature type="binding site" evidence="4">
    <location>
        <position position="18"/>
    </location>
    <ligand>
        <name>3-amino-2-oxopropyl phosphate</name>
        <dbReference type="ChEBI" id="CHEBI:57279"/>
    </ligand>
</feature>
<dbReference type="Gene3D" id="3.20.20.70">
    <property type="entry name" value="Aldolase class I"/>
    <property type="match status" value="1"/>
</dbReference>
<comment type="function">
    <text evidence="4">Catalyzes the complicated ring closure reaction between the two acyclic compounds 1-deoxy-D-xylulose-5-phosphate (DXP) and 3-amino-2-oxopropyl phosphate (1-amino-acetone-3-phosphate or AAP) to form pyridoxine 5'-phosphate (PNP) and inorganic phosphate.</text>
</comment>
<reference evidence="6 7" key="1">
    <citation type="journal article" date="2019" name="PLoS Negl. Trop. Dis.">
        <title>Revisiting the worldwide diversity of Leptospira species in the environment.</title>
        <authorList>
            <person name="Vincent A.T."/>
            <person name="Schiettekatte O."/>
            <person name="Bourhy P."/>
            <person name="Veyrier F.J."/>
            <person name="Picardeau M."/>
        </authorList>
    </citation>
    <scope>NUCLEOTIDE SEQUENCE [LARGE SCALE GENOMIC DNA]</scope>
    <source>
        <strain evidence="6 7">201800273</strain>
    </source>
</reference>
<feature type="binding site" evidence="4">
    <location>
        <position position="113"/>
    </location>
    <ligand>
        <name>1-deoxy-D-xylulose 5-phosphate</name>
        <dbReference type="ChEBI" id="CHEBI:57792"/>
    </ligand>
</feature>
<comment type="similarity">
    <text evidence="4">Belongs to the PNP synthase family.</text>
</comment>
<evidence type="ECO:0000256" key="4">
    <source>
        <dbReference type="HAMAP-Rule" id="MF_00279"/>
    </source>
</evidence>
<keyword evidence="3 4" id="KW-0664">Pyridoxine biosynthesis</keyword>
<feature type="binding site" evidence="4">
    <location>
        <position position="209"/>
    </location>
    <ligand>
        <name>3-amino-2-oxopropyl phosphate</name>
        <dbReference type="ChEBI" id="CHEBI:57279"/>
    </ligand>
</feature>
<dbReference type="PANTHER" id="PTHR30456">
    <property type="entry name" value="PYRIDOXINE 5'-PHOSPHATE SYNTHASE"/>
    <property type="match status" value="1"/>
</dbReference>
<dbReference type="SUPFAM" id="SSF63892">
    <property type="entry name" value="Pyridoxine 5'-phosphate synthase"/>
    <property type="match status" value="1"/>
</dbReference>
<organism evidence="6 7">
    <name type="scientific">Leptospira bouyouniensis</name>
    <dbReference type="NCBI Taxonomy" id="2484911"/>
    <lineage>
        <taxon>Bacteria</taxon>
        <taxon>Pseudomonadati</taxon>
        <taxon>Spirochaetota</taxon>
        <taxon>Spirochaetia</taxon>
        <taxon>Leptospirales</taxon>
        <taxon>Leptospiraceae</taxon>
        <taxon>Leptospira</taxon>
    </lineage>
</organism>
<feature type="active site" description="Proton donor" evidence="4">
    <location>
        <position position="208"/>
    </location>
</feature>
<evidence type="ECO:0000313" key="7">
    <source>
        <dbReference type="Proteomes" id="UP000297641"/>
    </source>
</evidence>
<feature type="active site" description="Proton acceptor" evidence="4">
    <location>
        <position position="43"/>
    </location>
</feature>
<name>A0A7I0HU21_9LEPT</name>
<protein>
    <recommendedName>
        <fullName evidence="4 5">Pyridoxine 5'-phosphate synthase</fullName>
        <shortName evidence="4">PNP synthase</shortName>
        <ecNumber evidence="4 5">2.6.99.2</ecNumber>
    </recommendedName>
</protein>
<evidence type="ECO:0000256" key="1">
    <source>
        <dbReference type="ARBA" id="ARBA00022490"/>
    </source>
</evidence>
<dbReference type="EC" id="2.6.99.2" evidence="4 5"/>
<dbReference type="NCBIfam" id="TIGR00559">
    <property type="entry name" value="pdxJ"/>
    <property type="match status" value="1"/>
</dbReference>
<feature type="binding site" evidence="4">
    <location>
        <begin position="230"/>
        <end position="231"/>
    </location>
    <ligand>
        <name>3-amino-2-oxopropyl phosphate</name>
        <dbReference type="ChEBI" id="CHEBI:57279"/>
    </ligand>
</feature>
<accession>A0A7I0HU21</accession>
<dbReference type="EMBL" id="RQFT01000007">
    <property type="protein sequence ID" value="TGL07374.1"/>
    <property type="molecule type" value="Genomic_DNA"/>
</dbReference>
<feature type="binding site" evidence="4">
    <location>
        <position position="45"/>
    </location>
    <ligand>
        <name>1-deoxy-D-xylulose 5-phosphate</name>
        <dbReference type="ChEBI" id="CHEBI:57792"/>
    </ligand>
</feature>
<feature type="site" description="Transition state stabilizer" evidence="4">
    <location>
        <position position="166"/>
    </location>
</feature>
<evidence type="ECO:0000256" key="5">
    <source>
        <dbReference type="NCBIfam" id="TIGR00559"/>
    </source>
</evidence>
<keyword evidence="2 4" id="KW-0808">Transferase</keyword>
<feature type="binding site" evidence="4">
    <location>
        <position position="50"/>
    </location>
    <ligand>
        <name>1-deoxy-D-xylulose 5-phosphate</name>
        <dbReference type="ChEBI" id="CHEBI:57792"/>
    </ligand>
</feature>
<dbReference type="PANTHER" id="PTHR30456:SF0">
    <property type="entry name" value="PYRIDOXINE 5'-PHOSPHATE SYNTHASE"/>
    <property type="match status" value="1"/>
</dbReference>
<dbReference type="GO" id="GO:0033856">
    <property type="term" value="F:pyridoxine 5'-phosphate synthase activity"/>
    <property type="evidence" value="ECO:0007669"/>
    <property type="project" value="UniProtKB-UniRule"/>
</dbReference>
<comment type="caution">
    <text evidence="4">Lacks conserved residue(s) required for the propagation of feature annotation.</text>
</comment>
<dbReference type="GO" id="GO:0008615">
    <property type="term" value="P:pyridoxine biosynthetic process"/>
    <property type="evidence" value="ECO:0007669"/>
    <property type="project" value="UniProtKB-UniRule"/>
</dbReference>
<evidence type="ECO:0000313" key="6">
    <source>
        <dbReference type="EMBL" id="TGL07374.1"/>
    </source>
</evidence>
<feature type="binding site" evidence="4">
    <location>
        <position position="7"/>
    </location>
    <ligand>
        <name>3-amino-2-oxopropyl phosphate</name>
        <dbReference type="ChEBI" id="CHEBI:57279"/>
    </ligand>
</feature>
<dbReference type="InterPro" id="IPR013785">
    <property type="entry name" value="Aldolase_TIM"/>
</dbReference>
<dbReference type="UniPathway" id="UPA00244">
    <property type="reaction ID" value="UER00313"/>
</dbReference>
<dbReference type="NCBIfam" id="NF003626">
    <property type="entry name" value="PRK05265.1-4"/>
    <property type="match status" value="1"/>
</dbReference>
<dbReference type="GO" id="GO:0005829">
    <property type="term" value="C:cytosol"/>
    <property type="evidence" value="ECO:0007669"/>
    <property type="project" value="TreeGrafter"/>
</dbReference>
<evidence type="ECO:0000256" key="3">
    <source>
        <dbReference type="ARBA" id="ARBA00023096"/>
    </source>
</evidence>
<comment type="catalytic activity">
    <reaction evidence="4">
        <text>3-amino-2-oxopropyl phosphate + 1-deoxy-D-xylulose 5-phosphate = pyridoxine 5'-phosphate + phosphate + 2 H2O + H(+)</text>
        <dbReference type="Rhea" id="RHEA:15265"/>
        <dbReference type="ChEBI" id="CHEBI:15377"/>
        <dbReference type="ChEBI" id="CHEBI:15378"/>
        <dbReference type="ChEBI" id="CHEBI:43474"/>
        <dbReference type="ChEBI" id="CHEBI:57279"/>
        <dbReference type="ChEBI" id="CHEBI:57792"/>
        <dbReference type="ChEBI" id="CHEBI:58589"/>
        <dbReference type="EC" id="2.6.99.2"/>
    </reaction>
</comment>